<evidence type="ECO:0000313" key="3">
    <source>
        <dbReference type="Proteomes" id="UP000317715"/>
    </source>
</evidence>
<reference evidence="2 3" key="1">
    <citation type="submission" date="2019-06" db="EMBL/GenBank/DDBJ databases">
        <title>Whole genome shotgun sequence of Paenarthrobacter aurescens NBRC 12136.</title>
        <authorList>
            <person name="Hosoyama A."/>
            <person name="Uohara A."/>
            <person name="Ohji S."/>
            <person name="Ichikawa N."/>
        </authorList>
    </citation>
    <scope>NUCLEOTIDE SEQUENCE [LARGE SCALE GENOMIC DNA]</scope>
    <source>
        <strain evidence="2 3">NBRC 12136</strain>
    </source>
</reference>
<proteinExistence type="predicted"/>
<protein>
    <recommendedName>
        <fullName evidence="4">Tox-REase-5 domain-containing protein</fullName>
    </recommendedName>
</protein>
<feature type="region of interest" description="Disordered" evidence="1">
    <location>
        <begin position="118"/>
        <end position="177"/>
    </location>
</feature>
<accession>A0A4Y3NG98</accession>
<evidence type="ECO:0000313" key="2">
    <source>
        <dbReference type="EMBL" id="GEB20712.1"/>
    </source>
</evidence>
<keyword evidence="3" id="KW-1185">Reference proteome</keyword>
<comment type="caution">
    <text evidence="2">The sequence shown here is derived from an EMBL/GenBank/DDBJ whole genome shotgun (WGS) entry which is preliminary data.</text>
</comment>
<evidence type="ECO:0000256" key="1">
    <source>
        <dbReference type="SAM" id="MobiDB-lite"/>
    </source>
</evidence>
<gene>
    <name evidence="2" type="ORF">AAU01_34670</name>
</gene>
<dbReference type="AlphaFoldDB" id="A0A4Y3NG98"/>
<dbReference type="EMBL" id="BJMD01000025">
    <property type="protein sequence ID" value="GEB20712.1"/>
    <property type="molecule type" value="Genomic_DNA"/>
</dbReference>
<sequence length="304" mass="32830">MFIGGTGAGLKAGSLGGKLGTEAAALTKAATLSKATTSITGTTRNLLGETTAAITAKLTQARVAIWDNGIGTALDKLDNGLTKLNQTLNGPPPAYSRIPHQLPTPVPETPWLAKVDQTSAAGAKAKPAPEPFPSISDQTLGDPSLPGRHPDLQPTIGDTDGGPGIWQEPTGGRSKNGVPDQIFGTGVDSVGPKGKLVEYVVIQDNIKVEFDGHLWRGHPPVEVFQEVKGNYTYLEKRFFQKIGATDKTISKWVDNQLKRQFEALPSDARLEWIFTRNEDLAIRFQRAARELDYPVEVKYLPRNK</sequence>
<evidence type="ECO:0008006" key="4">
    <source>
        <dbReference type="Google" id="ProtNLM"/>
    </source>
</evidence>
<organism evidence="2 3">
    <name type="scientific">Paenarthrobacter aurescens</name>
    <name type="common">Arthrobacter aurescens</name>
    <dbReference type="NCBI Taxonomy" id="43663"/>
    <lineage>
        <taxon>Bacteria</taxon>
        <taxon>Bacillati</taxon>
        <taxon>Actinomycetota</taxon>
        <taxon>Actinomycetes</taxon>
        <taxon>Micrococcales</taxon>
        <taxon>Micrococcaceae</taxon>
        <taxon>Paenarthrobacter</taxon>
    </lineage>
</organism>
<name>A0A4Y3NG98_PAEAU</name>
<dbReference type="Proteomes" id="UP000317715">
    <property type="component" value="Unassembled WGS sequence"/>
</dbReference>